<dbReference type="EMBL" id="JH687555">
    <property type="protein sequence ID" value="EIN04308.1"/>
    <property type="molecule type" value="Genomic_DNA"/>
</dbReference>
<keyword evidence="9" id="KW-0560">Oxidoreductase</keyword>
<dbReference type="InterPro" id="IPR017927">
    <property type="entry name" value="FAD-bd_FR_type"/>
</dbReference>
<gene>
    <name evidence="15" type="ORF">PUNSTDRAFT_146546</name>
</gene>
<evidence type="ECO:0000256" key="3">
    <source>
        <dbReference type="ARBA" id="ARBA00012668"/>
    </source>
</evidence>
<keyword evidence="16" id="KW-1185">Reference proteome</keyword>
<feature type="domain" description="FAD-binding FR-type" evidence="14">
    <location>
        <begin position="289"/>
        <end position="416"/>
    </location>
</feature>
<feature type="transmembrane region" description="Helical" evidence="13">
    <location>
        <begin position="65"/>
        <end position="84"/>
    </location>
</feature>
<dbReference type="OrthoDB" id="17725at2759"/>
<keyword evidence="10" id="KW-0406">Ion transport</keyword>
<dbReference type="PROSITE" id="PS51384">
    <property type="entry name" value="FAD_FR"/>
    <property type="match status" value="1"/>
</dbReference>
<keyword evidence="8 13" id="KW-1133">Transmembrane helix</keyword>
<dbReference type="GO" id="GO:0052851">
    <property type="term" value="F:ferric-chelate reductase (NADPH) activity"/>
    <property type="evidence" value="ECO:0007669"/>
    <property type="project" value="UniProtKB-EC"/>
</dbReference>
<dbReference type="EC" id="1.16.1.9" evidence="3"/>
<dbReference type="Pfam" id="PF08030">
    <property type="entry name" value="NAD_binding_6"/>
    <property type="match status" value="1"/>
</dbReference>
<reference evidence="16" key="1">
    <citation type="journal article" date="2012" name="Science">
        <title>The Paleozoic origin of enzymatic lignin decomposition reconstructed from 31 fungal genomes.</title>
        <authorList>
            <person name="Floudas D."/>
            <person name="Binder M."/>
            <person name="Riley R."/>
            <person name="Barry K."/>
            <person name="Blanchette R.A."/>
            <person name="Henrissat B."/>
            <person name="Martinez A.T."/>
            <person name="Otillar R."/>
            <person name="Spatafora J.W."/>
            <person name="Yadav J.S."/>
            <person name="Aerts A."/>
            <person name="Benoit I."/>
            <person name="Boyd A."/>
            <person name="Carlson A."/>
            <person name="Copeland A."/>
            <person name="Coutinho P.M."/>
            <person name="de Vries R.P."/>
            <person name="Ferreira P."/>
            <person name="Findley K."/>
            <person name="Foster B."/>
            <person name="Gaskell J."/>
            <person name="Glotzer D."/>
            <person name="Gorecki P."/>
            <person name="Heitman J."/>
            <person name="Hesse C."/>
            <person name="Hori C."/>
            <person name="Igarashi K."/>
            <person name="Jurgens J.A."/>
            <person name="Kallen N."/>
            <person name="Kersten P."/>
            <person name="Kohler A."/>
            <person name="Kuees U."/>
            <person name="Kumar T.K.A."/>
            <person name="Kuo A."/>
            <person name="LaButti K."/>
            <person name="Larrondo L.F."/>
            <person name="Lindquist E."/>
            <person name="Ling A."/>
            <person name="Lombard V."/>
            <person name="Lucas S."/>
            <person name="Lundell T."/>
            <person name="Martin R."/>
            <person name="McLaughlin D.J."/>
            <person name="Morgenstern I."/>
            <person name="Morin E."/>
            <person name="Murat C."/>
            <person name="Nagy L.G."/>
            <person name="Nolan M."/>
            <person name="Ohm R.A."/>
            <person name="Patyshakuliyeva A."/>
            <person name="Rokas A."/>
            <person name="Ruiz-Duenas F.J."/>
            <person name="Sabat G."/>
            <person name="Salamov A."/>
            <person name="Samejima M."/>
            <person name="Schmutz J."/>
            <person name="Slot J.C."/>
            <person name="St John F."/>
            <person name="Stenlid J."/>
            <person name="Sun H."/>
            <person name="Sun S."/>
            <person name="Syed K."/>
            <person name="Tsang A."/>
            <person name="Wiebenga A."/>
            <person name="Young D."/>
            <person name="Pisabarro A."/>
            <person name="Eastwood D.C."/>
            <person name="Martin F."/>
            <person name="Cullen D."/>
            <person name="Grigoriev I.V."/>
            <person name="Hibbett D.S."/>
        </authorList>
    </citation>
    <scope>NUCLEOTIDE SEQUENCE [LARGE SCALE GENOMIC DNA]</scope>
    <source>
        <strain evidence="16">HHB-11173 SS5</strain>
    </source>
</reference>
<evidence type="ECO:0000256" key="9">
    <source>
        <dbReference type="ARBA" id="ARBA00023002"/>
    </source>
</evidence>
<evidence type="ECO:0000256" key="10">
    <source>
        <dbReference type="ARBA" id="ARBA00023065"/>
    </source>
</evidence>
<sequence>MSMGSGASGSRADSVLACALGNNNGTYPNGTKGAGSWLFGHYVPTSAELTLCQEYHDPWAGTVKYGHWTIWFIICFVAFFSWTGSHRRIELTSRQVLTPSAVKASLIGVLLTKFRYLPPCGPLTLMIVFFAFTMGYVWGFRPCYRPPNFGSSPLGLRSEWAATATMPFIYAFGTRVNFVGYVTNKPLHTMRSFHVWAGWFCLFMSIVHTVAMFIRANRQAPLWYTMKTNAEYSNGFWALIPLIWLTLMSLDIVKNACYEVFYILHWLAASMFLAGMFFHCGNTLDSWAYCWATLALWAAALLLRHGVILFRTRLLTRLDSATVHVAGNRAVMISVRTRTRWTPGQHVYLRFVSLQSWATHPFTVASLPDDESGLVVLARAHTGMTGRLLARAQTSSAQTWTGRVIIDGPYGGETFLGVRLSFCAEVKLIWVVRQSDDLAWFAQEIRDVLDASDANKNLEVFVMLFISNTCPVSQESDSDMERKGERSEVGLYERCKPVYGRPNIGDLVRDVSSKTVGRLGIASCGPHSMLSDARAAAVATNLAVARNDKVCTVSEVEFYAESFEM</sequence>
<feature type="transmembrane region" description="Helical" evidence="13">
    <location>
        <begin position="160"/>
        <end position="181"/>
    </location>
</feature>
<dbReference type="OMA" id="PWLDQPV"/>
<dbReference type="Gene3D" id="3.40.50.80">
    <property type="entry name" value="Nucleotide-binding domain of ferredoxin-NADP reductase (FNR) module"/>
    <property type="match status" value="1"/>
</dbReference>
<dbReference type="GO" id="GO:0015677">
    <property type="term" value="P:copper ion import"/>
    <property type="evidence" value="ECO:0007669"/>
    <property type="project" value="TreeGrafter"/>
</dbReference>
<dbReference type="InterPro" id="IPR039261">
    <property type="entry name" value="FNR_nucleotide-bd"/>
</dbReference>
<dbReference type="GO" id="GO:0006879">
    <property type="term" value="P:intracellular iron ion homeostasis"/>
    <property type="evidence" value="ECO:0007669"/>
    <property type="project" value="TreeGrafter"/>
</dbReference>
<keyword evidence="6 13" id="KW-0812">Transmembrane</keyword>
<name>R7S287_PUNST</name>
<dbReference type="RefSeq" id="XP_007388451.1">
    <property type="nucleotide sequence ID" value="XM_007388389.1"/>
</dbReference>
<keyword evidence="4" id="KW-0813">Transport</keyword>
<evidence type="ECO:0000256" key="6">
    <source>
        <dbReference type="ARBA" id="ARBA00022692"/>
    </source>
</evidence>
<feature type="transmembrane region" description="Helical" evidence="13">
    <location>
        <begin position="234"/>
        <end position="253"/>
    </location>
</feature>
<dbReference type="InterPro" id="IPR017938">
    <property type="entry name" value="Riboflavin_synthase-like_b-brl"/>
</dbReference>
<feature type="transmembrane region" description="Helical" evidence="13">
    <location>
        <begin position="123"/>
        <end position="140"/>
    </location>
</feature>
<dbReference type="PANTHER" id="PTHR32361:SF23">
    <property type="entry name" value="FERRIC-CHELATE REDUCTASE"/>
    <property type="match status" value="1"/>
</dbReference>
<dbReference type="GeneID" id="18881670"/>
<dbReference type="KEGG" id="psq:PUNSTDRAFT_146546"/>
<comment type="similarity">
    <text evidence="2">Belongs to the ferric reductase (FRE) family.</text>
</comment>
<keyword evidence="11 13" id="KW-0472">Membrane</keyword>
<dbReference type="eggNOG" id="KOG0039">
    <property type="taxonomic scope" value="Eukaryota"/>
</dbReference>
<dbReference type="Proteomes" id="UP000054196">
    <property type="component" value="Unassembled WGS sequence"/>
</dbReference>
<dbReference type="InterPro" id="IPR051410">
    <property type="entry name" value="Ferric/Cupric_Reductase"/>
</dbReference>
<proteinExistence type="inferred from homology"/>
<dbReference type="GO" id="GO:0005886">
    <property type="term" value="C:plasma membrane"/>
    <property type="evidence" value="ECO:0007669"/>
    <property type="project" value="UniProtKB-SubCell"/>
</dbReference>
<evidence type="ECO:0000256" key="1">
    <source>
        <dbReference type="ARBA" id="ARBA00004651"/>
    </source>
</evidence>
<evidence type="ECO:0000259" key="14">
    <source>
        <dbReference type="PROSITE" id="PS51384"/>
    </source>
</evidence>
<dbReference type="InterPro" id="IPR013112">
    <property type="entry name" value="FAD-bd_8"/>
</dbReference>
<evidence type="ECO:0000313" key="16">
    <source>
        <dbReference type="Proteomes" id="UP000054196"/>
    </source>
</evidence>
<dbReference type="PANTHER" id="PTHR32361">
    <property type="entry name" value="FERRIC/CUPRIC REDUCTASE TRANSMEMBRANE COMPONENT"/>
    <property type="match status" value="1"/>
</dbReference>
<keyword evidence="5" id="KW-1003">Cell membrane</keyword>
<feature type="transmembrane region" description="Helical" evidence="13">
    <location>
        <begin position="260"/>
        <end position="280"/>
    </location>
</feature>
<feature type="transmembrane region" description="Helical" evidence="13">
    <location>
        <begin position="193"/>
        <end position="214"/>
    </location>
</feature>
<comment type="catalytic activity">
    <reaction evidence="12">
        <text>2 a Fe(II)-siderophore + NADP(+) + H(+) = 2 a Fe(III)-siderophore + NADPH</text>
        <dbReference type="Rhea" id="RHEA:28795"/>
        <dbReference type="Rhea" id="RHEA-COMP:11342"/>
        <dbReference type="Rhea" id="RHEA-COMP:11344"/>
        <dbReference type="ChEBI" id="CHEBI:15378"/>
        <dbReference type="ChEBI" id="CHEBI:29033"/>
        <dbReference type="ChEBI" id="CHEBI:29034"/>
        <dbReference type="ChEBI" id="CHEBI:57783"/>
        <dbReference type="ChEBI" id="CHEBI:58349"/>
        <dbReference type="EC" id="1.16.1.9"/>
    </reaction>
</comment>
<evidence type="ECO:0000256" key="12">
    <source>
        <dbReference type="ARBA" id="ARBA00048483"/>
    </source>
</evidence>
<evidence type="ECO:0000256" key="8">
    <source>
        <dbReference type="ARBA" id="ARBA00022989"/>
    </source>
</evidence>
<dbReference type="HOGENOM" id="CLU_010365_7_2_1"/>
<dbReference type="InterPro" id="IPR013130">
    <property type="entry name" value="Fe3_Rdtase_TM_dom"/>
</dbReference>
<keyword evidence="7" id="KW-0249">Electron transport</keyword>
<evidence type="ECO:0000256" key="2">
    <source>
        <dbReference type="ARBA" id="ARBA00006278"/>
    </source>
</evidence>
<accession>R7S287</accession>
<evidence type="ECO:0000256" key="5">
    <source>
        <dbReference type="ARBA" id="ARBA00022475"/>
    </source>
</evidence>
<dbReference type="Pfam" id="PF01794">
    <property type="entry name" value="Ferric_reduct"/>
    <property type="match status" value="1"/>
</dbReference>
<evidence type="ECO:0000256" key="4">
    <source>
        <dbReference type="ARBA" id="ARBA00022448"/>
    </source>
</evidence>
<feature type="transmembrane region" description="Helical" evidence="13">
    <location>
        <begin position="286"/>
        <end position="303"/>
    </location>
</feature>
<comment type="subcellular location">
    <subcellularLocation>
        <location evidence="1">Cell membrane</location>
        <topology evidence="1">Multi-pass membrane protein</topology>
    </subcellularLocation>
</comment>
<protein>
    <recommendedName>
        <fullName evidence="3">ferric-chelate reductase (NADPH)</fullName>
        <ecNumber evidence="3">1.16.1.9</ecNumber>
    </recommendedName>
</protein>
<dbReference type="CDD" id="cd06186">
    <property type="entry name" value="NOX_Duox_like_FAD_NADP"/>
    <property type="match status" value="1"/>
</dbReference>
<dbReference type="SFLD" id="SFLDS00052">
    <property type="entry name" value="Ferric_Reductase_Domain"/>
    <property type="match status" value="1"/>
</dbReference>
<dbReference type="SUPFAM" id="SSF63380">
    <property type="entry name" value="Riboflavin synthase domain-like"/>
    <property type="match status" value="1"/>
</dbReference>
<organism evidence="15 16">
    <name type="scientific">Punctularia strigosozonata (strain HHB-11173)</name>
    <name type="common">White-rot fungus</name>
    <dbReference type="NCBI Taxonomy" id="741275"/>
    <lineage>
        <taxon>Eukaryota</taxon>
        <taxon>Fungi</taxon>
        <taxon>Dikarya</taxon>
        <taxon>Basidiomycota</taxon>
        <taxon>Agaricomycotina</taxon>
        <taxon>Agaricomycetes</taxon>
        <taxon>Corticiales</taxon>
        <taxon>Punctulariaceae</taxon>
        <taxon>Punctularia</taxon>
    </lineage>
</organism>
<dbReference type="AlphaFoldDB" id="R7S287"/>
<evidence type="ECO:0000313" key="15">
    <source>
        <dbReference type="EMBL" id="EIN04308.1"/>
    </source>
</evidence>
<dbReference type="Pfam" id="PF08022">
    <property type="entry name" value="FAD_binding_8"/>
    <property type="match status" value="1"/>
</dbReference>
<evidence type="ECO:0000256" key="11">
    <source>
        <dbReference type="ARBA" id="ARBA00023136"/>
    </source>
</evidence>
<evidence type="ECO:0000256" key="7">
    <source>
        <dbReference type="ARBA" id="ARBA00022982"/>
    </source>
</evidence>
<dbReference type="GO" id="GO:0006826">
    <property type="term" value="P:iron ion transport"/>
    <property type="evidence" value="ECO:0007669"/>
    <property type="project" value="UniProtKB-ARBA"/>
</dbReference>
<dbReference type="InterPro" id="IPR013121">
    <property type="entry name" value="Fe_red_NAD-bd_6"/>
</dbReference>
<evidence type="ECO:0000256" key="13">
    <source>
        <dbReference type="SAM" id="Phobius"/>
    </source>
</evidence>